<keyword evidence="2" id="KW-0732">Signal</keyword>
<protein>
    <submittedName>
        <fullName evidence="3">Uncharacterized protein</fullName>
    </submittedName>
</protein>
<accession>A0A6G0WAS5</accession>
<feature type="signal peptide" evidence="2">
    <location>
        <begin position="1"/>
        <end position="22"/>
    </location>
</feature>
<dbReference type="AlphaFoldDB" id="A0A6G0WAS5"/>
<evidence type="ECO:0000313" key="4">
    <source>
        <dbReference type="Proteomes" id="UP000481153"/>
    </source>
</evidence>
<keyword evidence="4" id="KW-1185">Reference proteome</keyword>
<comment type="caution">
    <text evidence="3">The sequence shown here is derived from an EMBL/GenBank/DDBJ whole genome shotgun (WGS) entry which is preliminary data.</text>
</comment>
<name>A0A6G0WAS5_9STRA</name>
<feature type="transmembrane region" description="Helical" evidence="1">
    <location>
        <begin position="142"/>
        <end position="163"/>
    </location>
</feature>
<dbReference type="Proteomes" id="UP000481153">
    <property type="component" value="Unassembled WGS sequence"/>
</dbReference>
<proteinExistence type="predicted"/>
<keyword evidence="1" id="KW-0472">Membrane</keyword>
<dbReference type="EMBL" id="VJMJ01000297">
    <property type="protein sequence ID" value="KAF0723678.1"/>
    <property type="molecule type" value="Genomic_DNA"/>
</dbReference>
<feature type="chain" id="PRO_5026050048" evidence="2">
    <location>
        <begin position="23"/>
        <end position="203"/>
    </location>
</feature>
<organism evidence="3 4">
    <name type="scientific">Aphanomyces euteiches</name>
    <dbReference type="NCBI Taxonomy" id="100861"/>
    <lineage>
        <taxon>Eukaryota</taxon>
        <taxon>Sar</taxon>
        <taxon>Stramenopiles</taxon>
        <taxon>Oomycota</taxon>
        <taxon>Saprolegniomycetes</taxon>
        <taxon>Saprolegniales</taxon>
        <taxon>Verrucalvaceae</taxon>
        <taxon>Aphanomyces</taxon>
    </lineage>
</organism>
<evidence type="ECO:0000256" key="1">
    <source>
        <dbReference type="SAM" id="Phobius"/>
    </source>
</evidence>
<evidence type="ECO:0000256" key="2">
    <source>
        <dbReference type="SAM" id="SignalP"/>
    </source>
</evidence>
<sequence length="203" mass="21282">MRVTFVGLVLAAAVFLSGETTAYEYPAEYGDSQEWSGRATSRQRSGGIDLSHLRSYSSIGGDSPSYYITIPASSRYKAGRQGFFKRLGRKIKGALKSKVAGIVSKVANVASKFIPVPGVQMAVKAATTDNNLVDCVQPPPPAVPVVPVVGVLLVASVLASVLVEGVCKNPRNTKALCGRGSSVLQMLSTSILYVLVASSDSEG</sequence>
<keyword evidence="1" id="KW-0812">Transmembrane</keyword>
<gene>
    <name evidence="3" type="ORF">Ae201684_017453</name>
</gene>
<evidence type="ECO:0000313" key="3">
    <source>
        <dbReference type="EMBL" id="KAF0723678.1"/>
    </source>
</evidence>
<keyword evidence="1" id="KW-1133">Transmembrane helix</keyword>
<reference evidence="3 4" key="1">
    <citation type="submission" date="2019-07" db="EMBL/GenBank/DDBJ databases">
        <title>Genomics analysis of Aphanomyces spp. identifies a new class of oomycete effector associated with host adaptation.</title>
        <authorList>
            <person name="Gaulin E."/>
        </authorList>
    </citation>
    <scope>NUCLEOTIDE SEQUENCE [LARGE SCALE GENOMIC DNA]</scope>
    <source>
        <strain evidence="3 4">ATCC 201684</strain>
    </source>
</reference>
<feature type="transmembrane region" description="Helical" evidence="1">
    <location>
        <begin position="175"/>
        <end position="196"/>
    </location>
</feature>